<gene>
    <name evidence="2" type="ORF">SO802_009959</name>
</gene>
<sequence>MIAHESTIVPLRSRKDVPTPIWVREKNGRHLVKIKETYQEKVFQEETFQEEVSQEGMAAPIDNTTTQKIFKAIEEQSDALKKIGGRFSKLEERKFKKPMHVERHDEDEGRIEMKGIGQI</sequence>
<feature type="region of interest" description="Disordered" evidence="1">
    <location>
        <begin position="98"/>
        <end position="119"/>
    </location>
</feature>
<dbReference type="EMBL" id="JAZDWU010000003">
    <property type="protein sequence ID" value="KAL0008457.1"/>
    <property type="molecule type" value="Genomic_DNA"/>
</dbReference>
<dbReference type="AlphaFoldDB" id="A0AAW2DDF6"/>
<evidence type="ECO:0000256" key="1">
    <source>
        <dbReference type="SAM" id="MobiDB-lite"/>
    </source>
</evidence>
<evidence type="ECO:0000313" key="3">
    <source>
        <dbReference type="Proteomes" id="UP001459277"/>
    </source>
</evidence>
<accession>A0AAW2DDF6</accession>
<name>A0AAW2DDF6_9ROSI</name>
<reference evidence="2 3" key="1">
    <citation type="submission" date="2024-01" db="EMBL/GenBank/DDBJ databases">
        <title>A telomere-to-telomere, gap-free genome of sweet tea (Lithocarpus litseifolius).</title>
        <authorList>
            <person name="Zhou J."/>
        </authorList>
    </citation>
    <scope>NUCLEOTIDE SEQUENCE [LARGE SCALE GENOMIC DNA]</scope>
    <source>
        <strain evidence="2">Zhou-2022a</strain>
        <tissue evidence="2">Leaf</tissue>
    </source>
</reference>
<proteinExistence type="predicted"/>
<comment type="caution">
    <text evidence="2">The sequence shown here is derived from an EMBL/GenBank/DDBJ whole genome shotgun (WGS) entry which is preliminary data.</text>
</comment>
<protein>
    <submittedName>
        <fullName evidence="2">Uncharacterized protein</fullName>
    </submittedName>
</protein>
<dbReference type="Proteomes" id="UP001459277">
    <property type="component" value="Unassembled WGS sequence"/>
</dbReference>
<organism evidence="2 3">
    <name type="scientific">Lithocarpus litseifolius</name>
    <dbReference type="NCBI Taxonomy" id="425828"/>
    <lineage>
        <taxon>Eukaryota</taxon>
        <taxon>Viridiplantae</taxon>
        <taxon>Streptophyta</taxon>
        <taxon>Embryophyta</taxon>
        <taxon>Tracheophyta</taxon>
        <taxon>Spermatophyta</taxon>
        <taxon>Magnoliopsida</taxon>
        <taxon>eudicotyledons</taxon>
        <taxon>Gunneridae</taxon>
        <taxon>Pentapetalae</taxon>
        <taxon>rosids</taxon>
        <taxon>fabids</taxon>
        <taxon>Fagales</taxon>
        <taxon>Fagaceae</taxon>
        <taxon>Lithocarpus</taxon>
    </lineage>
</organism>
<feature type="compositionally biased region" description="Basic and acidic residues" evidence="1">
    <location>
        <begin position="98"/>
        <end position="113"/>
    </location>
</feature>
<evidence type="ECO:0000313" key="2">
    <source>
        <dbReference type="EMBL" id="KAL0008457.1"/>
    </source>
</evidence>
<keyword evidence="3" id="KW-1185">Reference proteome</keyword>